<keyword evidence="3 5" id="KW-0378">Hydrolase</keyword>
<accession>A0A9D1GNR1</accession>
<dbReference type="InterPro" id="IPR005151">
    <property type="entry name" value="Tail-specific_protease"/>
</dbReference>
<gene>
    <name evidence="9" type="ORF">IAC35_06660</name>
</gene>
<evidence type="ECO:0000256" key="4">
    <source>
        <dbReference type="ARBA" id="ARBA00022825"/>
    </source>
</evidence>
<evidence type="ECO:0000256" key="1">
    <source>
        <dbReference type="ARBA" id="ARBA00009179"/>
    </source>
</evidence>
<dbReference type="Proteomes" id="UP000886881">
    <property type="component" value="Unassembled WGS sequence"/>
</dbReference>
<dbReference type="InterPro" id="IPR041489">
    <property type="entry name" value="PDZ_6"/>
</dbReference>
<dbReference type="SUPFAM" id="SSF50156">
    <property type="entry name" value="PDZ domain-like"/>
    <property type="match status" value="1"/>
</dbReference>
<evidence type="ECO:0000256" key="7">
    <source>
        <dbReference type="SAM" id="SignalP"/>
    </source>
</evidence>
<dbReference type="GO" id="GO:0007165">
    <property type="term" value="P:signal transduction"/>
    <property type="evidence" value="ECO:0007669"/>
    <property type="project" value="TreeGrafter"/>
</dbReference>
<comment type="similarity">
    <text evidence="1 5">Belongs to the peptidase S41A family.</text>
</comment>
<dbReference type="PANTHER" id="PTHR32060">
    <property type="entry name" value="TAIL-SPECIFIC PROTEASE"/>
    <property type="match status" value="1"/>
</dbReference>
<reference evidence="9" key="1">
    <citation type="submission" date="2020-10" db="EMBL/GenBank/DDBJ databases">
        <authorList>
            <person name="Gilroy R."/>
        </authorList>
    </citation>
    <scope>NUCLEOTIDE SEQUENCE</scope>
    <source>
        <strain evidence="9">ChiHecec2B26-709</strain>
    </source>
</reference>
<dbReference type="GO" id="GO:0008236">
    <property type="term" value="F:serine-type peptidase activity"/>
    <property type="evidence" value="ECO:0007669"/>
    <property type="project" value="UniProtKB-KW"/>
</dbReference>
<dbReference type="Gene3D" id="3.90.226.10">
    <property type="entry name" value="2-enoyl-CoA Hydratase, Chain A, domain 1"/>
    <property type="match status" value="1"/>
</dbReference>
<evidence type="ECO:0000313" key="10">
    <source>
        <dbReference type="Proteomes" id="UP000886881"/>
    </source>
</evidence>
<keyword evidence="2 5" id="KW-0645">Protease</keyword>
<dbReference type="EMBL" id="DVLC01000121">
    <property type="protein sequence ID" value="HIT47521.1"/>
    <property type="molecule type" value="Genomic_DNA"/>
</dbReference>
<dbReference type="InterPro" id="IPR001478">
    <property type="entry name" value="PDZ"/>
</dbReference>
<evidence type="ECO:0000256" key="5">
    <source>
        <dbReference type="RuleBase" id="RU004404"/>
    </source>
</evidence>
<dbReference type="SMART" id="SM00245">
    <property type="entry name" value="TSPc"/>
    <property type="match status" value="1"/>
</dbReference>
<name>A0A9D1GNR1_9BACT</name>
<proteinExistence type="inferred from homology"/>
<dbReference type="PANTHER" id="PTHR32060:SF30">
    <property type="entry name" value="CARBOXY-TERMINAL PROCESSING PROTEASE CTPA"/>
    <property type="match status" value="1"/>
</dbReference>
<evidence type="ECO:0000256" key="3">
    <source>
        <dbReference type="ARBA" id="ARBA00022801"/>
    </source>
</evidence>
<dbReference type="SMART" id="SM00228">
    <property type="entry name" value="PDZ"/>
    <property type="match status" value="1"/>
</dbReference>
<dbReference type="CDD" id="cd07560">
    <property type="entry name" value="Peptidase_S41_CPP"/>
    <property type="match status" value="1"/>
</dbReference>
<sequence>MRHLKKYAAVLAAILLAAGASDLCAQSKNFQLGRWTETHAAILRELSRSYVDSLPLDKMERRGIDAMLSELDPYTVFIPAEENENLQMMIQKAYGGIGAVIYKPDVGGNVIINEPYAGSPAEKYGLQCGDEILAIDGETVHGLNSQQCSDKMKGEPGTGVVFSVKKLRTRDTVDVRVIREKIRIPDIEFAGMIDETTGYILQTGFTEGVGKEMRAEVTKLMKQGMKTLVLDLRGNGGGLLDEAAEIVSIFLPKGSLVVTAKGKDSNSNYTVTTRRDPVSTELEVIVLVDSASASASEIVAGALQDTDRATVMGQRTFGKGLVQSIRSLPYGGELKVTTAKYYTPSGRCVQAIDYSHRNEDGSVGHIPDSLTREFKTAHGRTVRDGGGITPDVKLDQKEYSRLTYALVAYGVIEEYVLDYVRRHDSIAPAADFRFSDEDYEDFVSFAKDKEFDYRSTAKALFDSMKEELDKDGLSESISAQLDTLENAINIEKEDFLRLKKDEIIPLIEEEIVVRYYFQQAGITVRLRYDDALKQALASERIPRY</sequence>
<dbReference type="GO" id="GO:0030288">
    <property type="term" value="C:outer membrane-bounded periplasmic space"/>
    <property type="evidence" value="ECO:0007669"/>
    <property type="project" value="TreeGrafter"/>
</dbReference>
<dbReference type="SUPFAM" id="SSF52096">
    <property type="entry name" value="ClpP/crotonase"/>
    <property type="match status" value="1"/>
</dbReference>
<dbReference type="AlphaFoldDB" id="A0A9D1GNR1"/>
<dbReference type="InterPro" id="IPR004447">
    <property type="entry name" value="Peptidase_S41A"/>
</dbReference>
<dbReference type="Pfam" id="PF03572">
    <property type="entry name" value="Peptidase_S41"/>
    <property type="match status" value="1"/>
</dbReference>
<keyword evidence="7" id="KW-0732">Signal</keyword>
<feature type="chain" id="PRO_5038342195" evidence="7">
    <location>
        <begin position="26"/>
        <end position="544"/>
    </location>
</feature>
<evidence type="ECO:0000256" key="6">
    <source>
        <dbReference type="SAM" id="Coils"/>
    </source>
</evidence>
<feature type="coiled-coil region" evidence="6">
    <location>
        <begin position="474"/>
        <end position="501"/>
    </location>
</feature>
<reference evidence="9" key="2">
    <citation type="journal article" date="2021" name="PeerJ">
        <title>Extensive microbial diversity within the chicken gut microbiome revealed by metagenomics and culture.</title>
        <authorList>
            <person name="Gilroy R."/>
            <person name="Ravi A."/>
            <person name="Getino M."/>
            <person name="Pursley I."/>
            <person name="Horton D.L."/>
            <person name="Alikhan N.F."/>
            <person name="Baker D."/>
            <person name="Gharbi K."/>
            <person name="Hall N."/>
            <person name="Watson M."/>
            <person name="Adriaenssens E.M."/>
            <person name="Foster-Nyarko E."/>
            <person name="Jarju S."/>
            <person name="Secka A."/>
            <person name="Antonio M."/>
            <person name="Oren A."/>
            <person name="Chaudhuri R.R."/>
            <person name="La Ragione R."/>
            <person name="Hildebrand F."/>
            <person name="Pallen M.J."/>
        </authorList>
    </citation>
    <scope>NUCLEOTIDE SEQUENCE</scope>
    <source>
        <strain evidence="9">ChiHecec2B26-709</strain>
    </source>
</reference>
<dbReference type="Gene3D" id="3.30.750.44">
    <property type="match status" value="1"/>
</dbReference>
<dbReference type="CDD" id="cd06782">
    <property type="entry name" value="cpPDZ_CPP-like"/>
    <property type="match status" value="1"/>
</dbReference>
<keyword evidence="4 5" id="KW-0720">Serine protease</keyword>
<dbReference type="GO" id="GO:0004175">
    <property type="term" value="F:endopeptidase activity"/>
    <property type="evidence" value="ECO:0007669"/>
    <property type="project" value="TreeGrafter"/>
</dbReference>
<keyword evidence="6" id="KW-0175">Coiled coil</keyword>
<feature type="signal peptide" evidence="7">
    <location>
        <begin position="1"/>
        <end position="25"/>
    </location>
</feature>
<dbReference type="NCBIfam" id="TIGR00225">
    <property type="entry name" value="prc"/>
    <property type="match status" value="1"/>
</dbReference>
<dbReference type="Pfam" id="PF17820">
    <property type="entry name" value="PDZ_6"/>
    <property type="match status" value="1"/>
</dbReference>
<dbReference type="GO" id="GO:0006508">
    <property type="term" value="P:proteolysis"/>
    <property type="evidence" value="ECO:0007669"/>
    <property type="project" value="UniProtKB-KW"/>
</dbReference>
<feature type="domain" description="PDZ" evidence="8">
    <location>
        <begin position="87"/>
        <end position="153"/>
    </location>
</feature>
<protein>
    <submittedName>
        <fullName evidence="9">S41 family peptidase</fullName>
    </submittedName>
</protein>
<comment type="caution">
    <text evidence="9">The sequence shown here is derived from an EMBL/GenBank/DDBJ whole genome shotgun (WGS) entry which is preliminary data.</text>
</comment>
<evidence type="ECO:0000256" key="2">
    <source>
        <dbReference type="ARBA" id="ARBA00022670"/>
    </source>
</evidence>
<evidence type="ECO:0000313" key="9">
    <source>
        <dbReference type="EMBL" id="HIT47521.1"/>
    </source>
</evidence>
<dbReference type="PROSITE" id="PS50106">
    <property type="entry name" value="PDZ"/>
    <property type="match status" value="1"/>
</dbReference>
<organism evidence="9 10">
    <name type="scientific">Candidatus Cryptobacteroides merdipullorum</name>
    <dbReference type="NCBI Taxonomy" id="2840771"/>
    <lineage>
        <taxon>Bacteria</taxon>
        <taxon>Pseudomonadati</taxon>
        <taxon>Bacteroidota</taxon>
        <taxon>Bacteroidia</taxon>
        <taxon>Bacteroidales</taxon>
        <taxon>Candidatus Cryptobacteroides</taxon>
    </lineage>
</organism>
<dbReference type="InterPro" id="IPR029045">
    <property type="entry name" value="ClpP/crotonase-like_dom_sf"/>
</dbReference>
<dbReference type="InterPro" id="IPR036034">
    <property type="entry name" value="PDZ_sf"/>
</dbReference>
<evidence type="ECO:0000259" key="8">
    <source>
        <dbReference type="PROSITE" id="PS50106"/>
    </source>
</evidence>
<dbReference type="Gene3D" id="2.30.42.10">
    <property type="match status" value="1"/>
</dbReference>